<feature type="non-terminal residue" evidence="1">
    <location>
        <position position="114"/>
    </location>
</feature>
<keyword evidence="2" id="KW-1185">Reference proteome</keyword>
<dbReference type="Pfam" id="PF08890">
    <property type="entry name" value="Phage_TAC_5"/>
    <property type="match status" value="1"/>
</dbReference>
<dbReference type="InterPro" id="IPR014986">
    <property type="entry name" value="XkdN-like"/>
</dbReference>
<dbReference type="Proteomes" id="UP000199520">
    <property type="component" value="Unassembled WGS sequence"/>
</dbReference>
<evidence type="ECO:0000313" key="1">
    <source>
        <dbReference type="EMBL" id="SFM37557.1"/>
    </source>
</evidence>
<dbReference type="Gene3D" id="3.30.2220.30">
    <property type="match status" value="1"/>
</dbReference>
<protein>
    <submittedName>
        <fullName evidence="1">Phage XkdN-like tail assembly chaperone protein, TAC</fullName>
    </submittedName>
</protein>
<dbReference type="EMBL" id="FOTS01000094">
    <property type="protein sequence ID" value="SFM37557.1"/>
    <property type="molecule type" value="Genomic_DNA"/>
</dbReference>
<organism evidence="1 2">
    <name type="scientific">Pelosinus propionicus DSM 13327</name>
    <dbReference type="NCBI Taxonomy" id="1123291"/>
    <lineage>
        <taxon>Bacteria</taxon>
        <taxon>Bacillati</taxon>
        <taxon>Bacillota</taxon>
        <taxon>Negativicutes</taxon>
        <taxon>Selenomonadales</taxon>
        <taxon>Sporomusaceae</taxon>
        <taxon>Pelosinus</taxon>
    </lineage>
</organism>
<dbReference type="STRING" id="1123291.SAMN04490355_10941"/>
<dbReference type="OrthoDB" id="1807498at2"/>
<dbReference type="RefSeq" id="WP_090944566.1">
    <property type="nucleotide sequence ID" value="NZ_FOTS01000094.1"/>
</dbReference>
<evidence type="ECO:0000313" key="2">
    <source>
        <dbReference type="Proteomes" id="UP000199520"/>
    </source>
</evidence>
<accession>A0A1I4QBY9</accession>
<name>A0A1I4QBY9_9FIRM</name>
<dbReference type="AlphaFoldDB" id="A0A1I4QBY9"/>
<reference evidence="2" key="1">
    <citation type="submission" date="2016-10" db="EMBL/GenBank/DDBJ databases">
        <authorList>
            <person name="Varghese N."/>
            <person name="Submissions S."/>
        </authorList>
    </citation>
    <scope>NUCLEOTIDE SEQUENCE [LARGE SCALE GENOMIC DNA]</scope>
    <source>
        <strain evidence="2">DSM 13327</strain>
    </source>
</reference>
<dbReference type="InterPro" id="IPR038559">
    <property type="entry name" value="XkdN-like_sf"/>
</dbReference>
<gene>
    <name evidence="1" type="ORF">SAMN04490355_10941</name>
</gene>
<proteinExistence type="predicted"/>
<sequence length="114" mass="12658">MSDLKAFLKPSVAEMTNLVFVSSRFTNKDGKPAGFKIKSITQTQNDALIKASTKTVSGKRGQREEIFNKIQYQSRLVVECTAMPNFRDPELLQAYGVVDPLELPGKMLLSGEFA</sequence>